<protein>
    <submittedName>
        <fullName evidence="1">Polysaccharide biosynthesis-like protein</fullName>
    </submittedName>
</protein>
<dbReference type="Pfam" id="PF05045">
    <property type="entry name" value="RgpF"/>
    <property type="match status" value="1"/>
</dbReference>
<dbReference type="KEGG" id="ncb:C0V82_26385"/>
<sequence>MRLRNKIRWLYEEMVDLFDFIRAYVFSVFRPNYIRRKWDGEDVLASARRVAVFNHFDKRGVVHDYVLHYLSELRRAGFTIVFTSNSPRFPRASVERLSPLVARILWRSNVGYDFGAFKDGIAQVPDVNSLEMLLVTNDSIYGPVQDLGEIIGNADPAEADVWGITDCWSRLFHLQSYFVLFHPKALQDKAFRRFWRWLPYFRRKEWVIRYGEIGLTQYLMKHDLRCQALYPYRAMVARVSGPIETYLEKTDPKDDPIRYRYLEMIGRFLREGVALNQTHFFWDELLVTSRCPFIKRDLLQRNPVGIPYLQHWENLLKDVSSYDARLIVKHLEYSMRNRVY</sequence>
<dbReference type="Proteomes" id="UP000234752">
    <property type="component" value="Plasmid unnamed3"/>
</dbReference>
<keyword evidence="1" id="KW-0614">Plasmid</keyword>
<gene>
    <name evidence="1" type="ORF">C0V82_26385</name>
</gene>
<reference evidence="1 2" key="1">
    <citation type="submission" date="2017-12" db="EMBL/GenBank/DDBJ databases">
        <title>Genomes of bacteria within cyanobacterial aggregates.</title>
        <authorList>
            <person name="Cai H."/>
        </authorList>
    </citation>
    <scope>NUCLEOTIDE SEQUENCE [LARGE SCALE GENOMIC DNA]</scope>
    <source>
        <strain evidence="1 2">TH16</strain>
        <plasmid evidence="1 2">unnamed3</plasmid>
    </source>
</reference>
<dbReference type="RefSeq" id="WP_102115442.1">
    <property type="nucleotide sequence ID" value="NZ_BMGN01000013.1"/>
</dbReference>
<proteinExistence type="predicted"/>
<keyword evidence="2" id="KW-1185">Reference proteome</keyword>
<dbReference type="AlphaFoldDB" id="A0A2K9NLJ7"/>
<organism evidence="1 2">
    <name type="scientific">Niveispirillum cyanobacteriorum</name>
    <dbReference type="NCBI Taxonomy" id="1612173"/>
    <lineage>
        <taxon>Bacteria</taxon>
        <taxon>Pseudomonadati</taxon>
        <taxon>Pseudomonadota</taxon>
        <taxon>Alphaproteobacteria</taxon>
        <taxon>Rhodospirillales</taxon>
        <taxon>Azospirillaceae</taxon>
        <taxon>Niveispirillum</taxon>
    </lineage>
</organism>
<evidence type="ECO:0000313" key="2">
    <source>
        <dbReference type="Proteomes" id="UP000234752"/>
    </source>
</evidence>
<dbReference type="InterPro" id="IPR007739">
    <property type="entry name" value="RgpF"/>
</dbReference>
<dbReference type="EMBL" id="CP025615">
    <property type="protein sequence ID" value="AUN33940.1"/>
    <property type="molecule type" value="Genomic_DNA"/>
</dbReference>
<name>A0A2K9NLJ7_9PROT</name>
<dbReference type="OrthoDB" id="8849801at2"/>
<evidence type="ECO:0000313" key="1">
    <source>
        <dbReference type="EMBL" id="AUN33940.1"/>
    </source>
</evidence>
<geneLocation type="plasmid" evidence="1 2">
    <name>unnamed3</name>
</geneLocation>
<accession>A0A2K9NLJ7</accession>